<accession>A0ABT4PVR8</accession>
<evidence type="ECO:0000313" key="2">
    <source>
        <dbReference type="EMBL" id="MCZ8380652.1"/>
    </source>
</evidence>
<feature type="chain" id="PRO_5047451771" description="Secreted protein" evidence="1">
    <location>
        <begin position="26"/>
        <end position="147"/>
    </location>
</feature>
<proteinExistence type="predicted"/>
<feature type="signal peptide" evidence="1">
    <location>
        <begin position="1"/>
        <end position="25"/>
    </location>
</feature>
<evidence type="ECO:0000256" key="1">
    <source>
        <dbReference type="SAM" id="SignalP"/>
    </source>
</evidence>
<organism evidence="2 3">
    <name type="scientific">Mycobacterium hippophais</name>
    <dbReference type="NCBI Taxonomy" id="3016340"/>
    <lineage>
        <taxon>Bacteria</taxon>
        <taxon>Bacillati</taxon>
        <taxon>Actinomycetota</taxon>
        <taxon>Actinomycetes</taxon>
        <taxon>Mycobacteriales</taxon>
        <taxon>Mycobacteriaceae</taxon>
        <taxon>Mycobacterium</taxon>
    </lineage>
</organism>
<keyword evidence="3" id="KW-1185">Reference proteome</keyword>
<evidence type="ECO:0000313" key="3">
    <source>
        <dbReference type="Proteomes" id="UP001142153"/>
    </source>
</evidence>
<reference evidence="2" key="1">
    <citation type="submission" date="2022-12" db="EMBL/GenBank/DDBJ databases">
        <authorList>
            <person name="Deng Y."/>
            <person name="Zhang Y.-Q."/>
        </authorList>
    </citation>
    <scope>NUCLEOTIDE SEQUENCE</scope>
    <source>
        <strain evidence="2">CPCC 205372</strain>
    </source>
</reference>
<evidence type="ECO:0008006" key="4">
    <source>
        <dbReference type="Google" id="ProtNLM"/>
    </source>
</evidence>
<dbReference type="Proteomes" id="UP001142153">
    <property type="component" value="Unassembled WGS sequence"/>
</dbReference>
<comment type="caution">
    <text evidence="2">The sequence shown here is derived from an EMBL/GenBank/DDBJ whole genome shotgun (WGS) entry which is preliminary data.</text>
</comment>
<sequence length="147" mass="15469">MNRLTRFVTAAAVSGGVALTGFALTAGTSTAQGPSYQGGNCPVGQTCTHWCPGDPAIPGGQVLTWDRKVCHDWYWNSEGIVDVTTWTIYPWSGAPHPATPPPPLYPAPPPPPLPPGTPFCSPRGSLIIIPPICDEIGVDMPPGSVRR</sequence>
<dbReference type="RefSeq" id="WP_269895264.1">
    <property type="nucleotide sequence ID" value="NZ_JAPZPY010000008.1"/>
</dbReference>
<protein>
    <recommendedName>
        <fullName evidence="4">Secreted protein</fullName>
    </recommendedName>
</protein>
<keyword evidence="1" id="KW-0732">Signal</keyword>
<name>A0ABT4PVR8_9MYCO</name>
<gene>
    <name evidence="2" type="ORF">O6P37_17435</name>
</gene>
<dbReference type="EMBL" id="JAPZPY010000008">
    <property type="protein sequence ID" value="MCZ8380652.1"/>
    <property type="molecule type" value="Genomic_DNA"/>
</dbReference>